<name>A0A0C3G832_PILCF</name>
<dbReference type="InParanoid" id="A0A0C3G832"/>
<keyword evidence="2" id="KW-1185">Reference proteome</keyword>
<organism evidence="1 2">
    <name type="scientific">Piloderma croceum (strain F 1598)</name>
    <dbReference type="NCBI Taxonomy" id="765440"/>
    <lineage>
        <taxon>Eukaryota</taxon>
        <taxon>Fungi</taxon>
        <taxon>Dikarya</taxon>
        <taxon>Basidiomycota</taxon>
        <taxon>Agaricomycotina</taxon>
        <taxon>Agaricomycetes</taxon>
        <taxon>Agaricomycetidae</taxon>
        <taxon>Atheliales</taxon>
        <taxon>Atheliaceae</taxon>
        <taxon>Piloderma</taxon>
    </lineage>
</organism>
<protein>
    <submittedName>
        <fullName evidence="1">Uncharacterized protein</fullName>
    </submittedName>
</protein>
<dbReference type="Proteomes" id="UP000054166">
    <property type="component" value="Unassembled WGS sequence"/>
</dbReference>
<reference evidence="1 2" key="1">
    <citation type="submission" date="2014-04" db="EMBL/GenBank/DDBJ databases">
        <authorList>
            <consortium name="DOE Joint Genome Institute"/>
            <person name="Kuo A."/>
            <person name="Tarkka M."/>
            <person name="Buscot F."/>
            <person name="Kohler A."/>
            <person name="Nagy L.G."/>
            <person name="Floudas D."/>
            <person name="Copeland A."/>
            <person name="Barry K.W."/>
            <person name="Cichocki N."/>
            <person name="Veneault-Fourrey C."/>
            <person name="LaButti K."/>
            <person name="Lindquist E.A."/>
            <person name="Lipzen A."/>
            <person name="Lundell T."/>
            <person name="Morin E."/>
            <person name="Murat C."/>
            <person name="Sun H."/>
            <person name="Tunlid A."/>
            <person name="Henrissat B."/>
            <person name="Grigoriev I.V."/>
            <person name="Hibbett D.S."/>
            <person name="Martin F."/>
            <person name="Nordberg H.P."/>
            <person name="Cantor M.N."/>
            <person name="Hua S.X."/>
        </authorList>
    </citation>
    <scope>NUCLEOTIDE SEQUENCE [LARGE SCALE GENOMIC DNA]</scope>
    <source>
        <strain evidence="1 2">F 1598</strain>
    </source>
</reference>
<accession>A0A0C3G832</accession>
<dbReference type="HOGENOM" id="CLU_2923448_0_0_1"/>
<proteinExistence type="predicted"/>
<reference evidence="2" key="2">
    <citation type="submission" date="2015-01" db="EMBL/GenBank/DDBJ databases">
        <title>Evolutionary Origins and Diversification of the Mycorrhizal Mutualists.</title>
        <authorList>
            <consortium name="DOE Joint Genome Institute"/>
            <consortium name="Mycorrhizal Genomics Consortium"/>
            <person name="Kohler A."/>
            <person name="Kuo A."/>
            <person name="Nagy L.G."/>
            <person name="Floudas D."/>
            <person name="Copeland A."/>
            <person name="Barry K.W."/>
            <person name="Cichocki N."/>
            <person name="Veneault-Fourrey C."/>
            <person name="LaButti K."/>
            <person name="Lindquist E.A."/>
            <person name="Lipzen A."/>
            <person name="Lundell T."/>
            <person name="Morin E."/>
            <person name="Murat C."/>
            <person name="Riley R."/>
            <person name="Ohm R."/>
            <person name="Sun H."/>
            <person name="Tunlid A."/>
            <person name="Henrissat B."/>
            <person name="Grigoriev I.V."/>
            <person name="Hibbett D.S."/>
            <person name="Martin F."/>
        </authorList>
    </citation>
    <scope>NUCLEOTIDE SEQUENCE [LARGE SCALE GENOMIC DNA]</scope>
    <source>
        <strain evidence="2">F 1598</strain>
    </source>
</reference>
<sequence>MTVRTASSTRFPYSRLCSSVNVVSKVSPTPLLLSWPNYVRSPLQSTRSIPTDVTKRSTTPS</sequence>
<evidence type="ECO:0000313" key="2">
    <source>
        <dbReference type="Proteomes" id="UP000054166"/>
    </source>
</evidence>
<dbReference type="EMBL" id="KN832978">
    <property type="protein sequence ID" value="KIM87924.1"/>
    <property type="molecule type" value="Genomic_DNA"/>
</dbReference>
<evidence type="ECO:0000313" key="1">
    <source>
        <dbReference type="EMBL" id="KIM87924.1"/>
    </source>
</evidence>
<dbReference type="AlphaFoldDB" id="A0A0C3G832"/>
<gene>
    <name evidence="1" type="ORF">PILCRDRAFT_814637</name>
</gene>